<dbReference type="PIRSF" id="PIRSF037714">
    <property type="entry name" value="TolR"/>
    <property type="match status" value="1"/>
</dbReference>
<evidence type="ECO:0000256" key="7">
    <source>
        <dbReference type="SAM" id="Coils"/>
    </source>
</evidence>
<feature type="signal peptide" evidence="9">
    <location>
        <begin position="1"/>
        <end position="26"/>
    </location>
</feature>
<evidence type="ECO:0000259" key="10">
    <source>
        <dbReference type="Pfam" id="PF01618"/>
    </source>
</evidence>
<keyword evidence="5 8" id="KW-0472">Membrane</keyword>
<dbReference type="RefSeq" id="WP_348396421.1">
    <property type="nucleotide sequence ID" value="NZ_CP136600.1"/>
</dbReference>
<accession>A0ABZ0GPF6</accession>
<dbReference type="PANTHER" id="PTHR30625">
    <property type="entry name" value="PROTEIN TOLQ"/>
    <property type="match status" value="1"/>
</dbReference>
<evidence type="ECO:0000256" key="8">
    <source>
        <dbReference type="SAM" id="Phobius"/>
    </source>
</evidence>
<dbReference type="InterPro" id="IPR002898">
    <property type="entry name" value="MotA_ExbB_proton_chnl"/>
</dbReference>
<feature type="transmembrane region" description="Helical" evidence="8">
    <location>
        <begin position="360"/>
        <end position="379"/>
    </location>
</feature>
<keyword evidence="9" id="KW-0732">Signal</keyword>
<gene>
    <name evidence="11" type="ORF">RI844_20110</name>
</gene>
<evidence type="ECO:0000256" key="5">
    <source>
        <dbReference type="ARBA" id="ARBA00023136"/>
    </source>
</evidence>
<dbReference type="InterPro" id="IPR050790">
    <property type="entry name" value="ExbB/TolQ_transport"/>
</dbReference>
<reference evidence="11 12" key="1">
    <citation type="submission" date="2023-09" db="EMBL/GenBank/DDBJ databases">
        <authorList>
            <person name="Qi X."/>
        </authorList>
    </citation>
    <scope>NUCLEOTIDE SEQUENCE [LARGE SCALE GENOMIC DNA]</scope>
    <source>
        <strain evidence="11 12">S1-1</strain>
    </source>
</reference>
<feature type="chain" id="PRO_5046290767" evidence="9">
    <location>
        <begin position="27"/>
        <end position="451"/>
    </location>
</feature>
<keyword evidence="2" id="KW-1003">Cell membrane</keyword>
<protein>
    <submittedName>
        <fullName evidence="11">MotA/TolQ/ExbB proton channel family protein</fullName>
    </submittedName>
</protein>
<feature type="coiled-coil region" evidence="7">
    <location>
        <begin position="58"/>
        <end position="85"/>
    </location>
</feature>
<keyword evidence="3 8" id="KW-0812">Transmembrane</keyword>
<keyword evidence="7" id="KW-0175">Coiled coil</keyword>
<dbReference type="PANTHER" id="PTHR30625:SF11">
    <property type="entry name" value="MOTA_TOLQ_EXBB PROTON CHANNEL DOMAIN-CONTAINING PROTEIN"/>
    <property type="match status" value="1"/>
</dbReference>
<feature type="transmembrane region" description="Helical" evidence="8">
    <location>
        <begin position="273"/>
        <end position="299"/>
    </location>
</feature>
<dbReference type="EMBL" id="CP136600">
    <property type="protein sequence ID" value="WOH37635.1"/>
    <property type="molecule type" value="Genomic_DNA"/>
</dbReference>
<keyword evidence="4 8" id="KW-1133">Transmembrane helix</keyword>
<evidence type="ECO:0000256" key="4">
    <source>
        <dbReference type="ARBA" id="ARBA00022989"/>
    </source>
</evidence>
<dbReference type="Proteomes" id="UP001301442">
    <property type="component" value="Chromosome"/>
</dbReference>
<evidence type="ECO:0000313" key="12">
    <source>
        <dbReference type="Proteomes" id="UP001301442"/>
    </source>
</evidence>
<name>A0ABZ0GPF6_9GAMM</name>
<keyword evidence="6" id="KW-0813">Transport</keyword>
<evidence type="ECO:0000256" key="3">
    <source>
        <dbReference type="ARBA" id="ARBA00022692"/>
    </source>
</evidence>
<evidence type="ECO:0000313" key="11">
    <source>
        <dbReference type="EMBL" id="WOH37635.1"/>
    </source>
</evidence>
<organism evidence="11 12">
    <name type="scientific">Thalassotalea fonticola</name>
    <dbReference type="NCBI Taxonomy" id="3065649"/>
    <lineage>
        <taxon>Bacteria</taxon>
        <taxon>Pseudomonadati</taxon>
        <taxon>Pseudomonadota</taxon>
        <taxon>Gammaproteobacteria</taxon>
        <taxon>Alteromonadales</taxon>
        <taxon>Colwelliaceae</taxon>
        <taxon>Thalassotalea</taxon>
    </lineage>
</organism>
<comment type="subcellular location">
    <subcellularLocation>
        <location evidence="1">Cell membrane</location>
        <topology evidence="1">Multi-pass membrane protein</topology>
    </subcellularLocation>
    <subcellularLocation>
        <location evidence="6">Membrane</location>
        <topology evidence="6">Multi-pass membrane protein</topology>
    </subcellularLocation>
</comment>
<proteinExistence type="inferred from homology"/>
<evidence type="ECO:0000256" key="1">
    <source>
        <dbReference type="ARBA" id="ARBA00004651"/>
    </source>
</evidence>
<dbReference type="Pfam" id="PF01618">
    <property type="entry name" value="MotA_ExbB"/>
    <property type="match status" value="1"/>
</dbReference>
<feature type="transmembrane region" description="Helical" evidence="8">
    <location>
        <begin position="399"/>
        <end position="419"/>
    </location>
</feature>
<keyword evidence="12" id="KW-1185">Reference proteome</keyword>
<evidence type="ECO:0000256" key="9">
    <source>
        <dbReference type="SAM" id="SignalP"/>
    </source>
</evidence>
<feature type="domain" description="MotA/TolQ/ExbB proton channel" evidence="10">
    <location>
        <begin position="315"/>
        <end position="432"/>
    </location>
</feature>
<evidence type="ECO:0000256" key="6">
    <source>
        <dbReference type="RuleBase" id="RU004057"/>
    </source>
</evidence>
<dbReference type="InterPro" id="IPR017270">
    <property type="entry name" value="MotA/TolQ/ExbB-rel"/>
</dbReference>
<keyword evidence="6" id="KW-0653">Protein transport</keyword>
<comment type="similarity">
    <text evidence="6">Belongs to the exbB/tolQ family.</text>
</comment>
<sequence>MNKFIKTAAVAATLMLTAGISTNAAANQLDDLLKQVKADRVSVAKLDKKREQEFLAARADKQALLKKAEAERAAEQARNTRLTKAFADNEKMLTTREAELEAAKGDLGEMFGVVRRASGNAYGTIATSIVSAQYPGREVTLDKLANAKEIPVLSELEELWFALQTEMTESGKITSFEAEITQLDGSKASTQVTRIGSFNLLSEQGYLNYNDDQGLIQPLGKQPDGSIVGTVSPFISMTSGYAPLFLDPSKGTILNLETQKATLEERFHQGGTVGYVIAGVLAFGLLIAIERLVFLFLVGGKIAAQLKNRTTPNANNPLGRLLQVYQDNKNVDAETLELKLDEAILRETPKIERGINIIKILAAIAPLLGLLGTVVGMIGTFQSITLYGTGDPKIMAGDISMALVTTAQGLIAALPLILVHSVVAGRGKSIFHILDEQSAGIVAEIAEKEKQ</sequence>
<evidence type="ECO:0000256" key="2">
    <source>
        <dbReference type="ARBA" id="ARBA00022475"/>
    </source>
</evidence>